<dbReference type="PROSITE" id="PS51257">
    <property type="entry name" value="PROKAR_LIPOPROTEIN"/>
    <property type="match status" value="1"/>
</dbReference>
<dbReference type="EMBL" id="JABBJJ010000033">
    <property type="protein sequence ID" value="NMO15163.1"/>
    <property type="molecule type" value="Genomic_DNA"/>
</dbReference>
<dbReference type="AlphaFoldDB" id="A0A848LEC2"/>
<dbReference type="InterPro" id="IPR006141">
    <property type="entry name" value="Intein_N"/>
</dbReference>
<feature type="domain" description="Hint" evidence="1">
    <location>
        <begin position="459"/>
        <end position="552"/>
    </location>
</feature>
<dbReference type="GO" id="GO:0016539">
    <property type="term" value="P:intein-mediated protein splicing"/>
    <property type="evidence" value="ECO:0007669"/>
    <property type="project" value="InterPro"/>
</dbReference>
<dbReference type="InterPro" id="IPR003587">
    <property type="entry name" value="Hint_dom_N"/>
</dbReference>
<sequence length="640" mass="68077">MSTRIALGWPLLLLVATPGLLGAGCSPEGRKQTAPADALADKPRLEADARSMAPKLLEREGQPVRLDLSDPAQYRSVMNRLRAAGNTPENSPELFSRLERAKALATGAPTRGLKTARAALELDDEWCGHLLPILKSAGQGSIVVDAKTLASCVGGADYVYADVAVYETTADGTVFQHVGGSSAEEYAGGTFFSSGSANHTFSLASGRQLYVDSYVLAFNDATGESVSTAVGQEVAPALTSEAITLDHPRELIGEELSDNAIRVCLERGAVSGSHLDCDYASGILDPETGDFVLYGRSGGVNPTGVAAVDRTESKNKNRWLASGNYWAAAPSYNMSQLYVPLAGTFSPGSTSNGACTIFSHTYSNASLILKDTGGRCQARNIPPGSTLEVSGFPMMPSPSGSFSTLVSFGPNCLGNQQNVALAVDIAVRADCGKRDSRGNRVLERRHGFLLYEPVIDFKFSCLAEGTGILRADGKSVPVQDVKVGDRVVADDAGLVLTVNTVSRGGESRPLVLLRDASGREVRVTAKHPLVTEDGRVVAAEALTRGDRVRARGGVTTLAAVERVASEGQVYNLTLGTDAELTRLGERQRTFFANGYLVGDSSMQDQLERRRPDKGELLARLPKAWHQDYLNDPARKTAARR</sequence>
<dbReference type="InterPro" id="IPR036844">
    <property type="entry name" value="Hint_dom_sf"/>
</dbReference>
<evidence type="ECO:0000313" key="2">
    <source>
        <dbReference type="EMBL" id="NMO15163.1"/>
    </source>
</evidence>
<dbReference type="SMART" id="SM00306">
    <property type="entry name" value="HintN"/>
    <property type="match status" value="1"/>
</dbReference>
<dbReference type="PROSITE" id="PS50817">
    <property type="entry name" value="INTEIN_N_TER"/>
    <property type="match status" value="1"/>
</dbReference>
<name>A0A848LEC2_9BACT</name>
<dbReference type="SUPFAM" id="SSF51294">
    <property type="entry name" value="Hedgehog/intein (Hint) domain"/>
    <property type="match status" value="1"/>
</dbReference>
<evidence type="ECO:0000313" key="3">
    <source>
        <dbReference type="Proteomes" id="UP000518300"/>
    </source>
</evidence>
<comment type="caution">
    <text evidence="2">The sequence shown here is derived from an EMBL/GenBank/DDBJ whole genome shotgun (WGS) entry which is preliminary data.</text>
</comment>
<gene>
    <name evidence="2" type="ORF">HG543_09880</name>
</gene>
<dbReference type="RefSeq" id="WP_169344456.1">
    <property type="nucleotide sequence ID" value="NZ_JABBJJ010000033.1"/>
</dbReference>
<reference evidence="2 3" key="1">
    <citation type="submission" date="2020-04" db="EMBL/GenBank/DDBJ databases">
        <title>Draft genome of Pyxidicoccus fallax type strain.</title>
        <authorList>
            <person name="Whitworth D.E."/>
        </authorList>
    </citation>
    <scope>NUCLEOTIDE SEQUENCE [LARGE SCALE GENOMIC DNA]</scope>
    <source>
        <strain evidence="2 3">DSM 14698</strain>
    </source>
</reference>
<proteinExistence type="predicted"/>
<dbReference type="CDD" id="cd00081">
    <property type="entry name" value="Hint"/>
    <property type="match status" value="1"/>
</dbReference>
<dbReference type="Gene3D" id="2.170.16.10">
    <property type="entry name" value="Hedgehog/Intein (Hint) domain"/>
    <property type="match status" value="1"/>
</dbReference>
<evidence type="ECO:0000259" key="1">
    <source>
        <dbReference type="SMART" id="SM00306"/>
    </source>
</evidence>
<dbReference type="Proteomes" id="UP000518300">
    <property type="component" value="Unassembled WGS sequence"/>
</dbReference>
<protein>
    <recommendedName>
        <fullName evidence="1">Hint domain-containing protein</fullName>
    </recommendedName>
</protein>
<organism evidence="2 3">
    <name type="scientific">Pyxidicoccus fallax</name>
    <dbReference type="NCBI Taxonomy" id="394095"/>
    <lineage>
        <taxon>Bacteria</taxon>
        <taxon>Pseudomonadati</taxon>
        <taxon>Myxococcota</taxon>
        <taxon>Myxococcia</taxon>
        <taxon>Myxococcales</taxon>
        <taxon>Cystobacterineae</taxon>
        <taxon>Myxococcaceae</taxon>
        <taxon>Pyxidicoccus</taxon>
    </lineage>
</organism>
<keyword evidence="3" id="KW-1185">Reference proteome</keyword>
<accession>A0A848LEC2</accession>